<organism evidence="1">
    <name type="scientific">marine sediment metagenome</name>
    <dbReference type="NCBI Taxonomy" id="412755"/>
    <lineage>
        <taxon>unclassified sequences</taxon>
        <taxon>metagenomes</taxon>
        <taxon>ecological metagenomes</taxon>
    </lineage>
</organism>
<sequence length="192" mass="21325">MRVLSAIRGTVRQMLKDEFSETTEQDFASDEIDIHIGEVVAEISERSPYVVKETLKTTDGSRELVISSIEDLLEIEKLEYPVGSDPRDYRNLIEIDSETIEIDTTLTPSADDEDVYVYCRKLHQLTEESSTLTPQLERLLIAGTVPLVALAWINLVRTQVKDANARLADVKSAIDAMSTGITQAIADLAAGR</sequence>
<dbReference type="AlphaFoldDB" id="X1UTQ5"/>
<protein>
    <submittedName>
        <fullName evidence="1">Uncharacterized protein</fullName>
    </submittedName>
</protein>
<proteinExistence type="predicted"/>
<comment type="caution">
    <text evidence="1">The sequence shown here is derived from an EMBL/GenBank/DDBJ whole genome shotgun (WGS) entry which is preliminary data.</text>
</comment>
<gene>
    <name evidence="1" type="ORF">S12H4_49998</name>
</gene>
<evidence type="ECO:0000313" key="1">
    <source>
        <dbReference type="EMBL" id="GAJ03271.1"/>
    </source>
</evidence>
<accession>X1UTQ5</accession>
<dbReference type="EMBL" id="BARW01031434">
    <property type="protein sequence ID" value="GAJ03271.1"/>
    <property type="molecule type" value="Genomic_DNA"/>
</dbReference>
<name>X1UTQ5_9ZZZZ</name>
<feature type="non-terminal residue" evidence="1">
    <location>
        <position position="192"/>
    </location>
</feature>
<reference evidence="1" key="1">
    <citation type="journal article" date="2014" name="Front. Microbiol.">
        <title>High frequency of phylogenetically diverse reductive dehalogenase-homologous genes in deep subseafloor sedimentary metagenomes.</title>
        <authorList>
            <person name="Kawai M."/>
            <person name="Futagami T."/>
            <person name="Toyoda A."/>
            <person name="Takaki Y."/>
            <person name="Nishi S."/>
            <person name="Hori S."/>
            <person name="Arai W."/>
            <person name="Tsubouchi T."/>
            <person name="Morono Y."/>
            <person name="Uchiyama I."/>
            <person name="Ito T."/>
            <person name="Fujiyama A."/>
            <person name="Inagaki F."/>
            <person name="Takami H."/>
        </authorList>
    </citation>
    <scope>NUCLEOTIDE SEQUENCE</scope>
    <source>
        <strain evidence="1">Expedition CK06-06</strain>
    </source>
</reference>